<dbReference type="InParanoid" id="A0A162UCD6"/>
<evidence type="ECO:0000256" key="1">
    <source>
        <dbReference type="SAM" id="Phobius"/>
    </source>
</evidence>
<dbReference type="EMBL" id="KV440977">
    <property type="protein sequence ID" value="OAD75192.1"/>
    <property type="molecule type" value="Genomic_DNA"/>
</dbReference>
<dbReference type="VEuPathDB" id="FungiDB:PHYBLDRAFT_166460"/>
<evidence type="ECO:0000313" key="3">
    <source>
        <dbReference type="EMBL" id="OAD75192.1"/>
    </source>
</evidence>
<keyword evidence="4" id="KW-1185">Reference proteome</keyword>
<keyword evidence="1" id="KW-0472">Membrane</keyword>
<dbReference type="GeneID" id="28996326"/>
<reference evidence="4" key="1">
    <citation type="submission" date="2015-06" db="EMBL/GenBank/DDBJ databases">
        <title>Expansion of signal transduction pathways in fungi by whole-genome duplication.</title>
        <authorList>
            <consortium name="DOE Joint Genome Institute"/>
            <person name="Corrochano L.M."/>
            <person name="Kuo A."/>
            <person name="Marcet-Houben M."/>
            <person name="Polaino S."/>
            <person name="Salamov A."/>
            <person name="Villalobos J.M."/>
            <person name="Alvarez M.I."/>
            <person name="Avalos J."/>
            <person name="Benito E.P."/>
            <person name="Benoit I."/>
            <person name="Burger G."/>
            <person name="Camino L.P."/>
            <person name="Canovas D."/>
            <person name="Cerda-Olmedo E."/>
            <person name="Cheng J.-F."/>
            <person name="Dominguez A."/>
            <person name="Elias M."/>
            <person name="Eslava A.P."/>
            <person name="Glaser F."/>
            <person name="Grimwood J."/>
            <person name="Gutierrez G."/>
            <person name="Heitman J."/>
            <person name="Henrissat B."/>
            <person name="Iturriaga E.A."/>
            <person name="Lang B.F."/>
            <person name="Lavin J.L."/>
            <person name="Lee S."/>
            <person name="Li W."/>
            <person name="Lindquist E."/>
            <person name="Lopez-Garcia S."/>
            <person name="Luque E.M."/>
            <person name="Marcos A.T."/>
            <person name="Martin J."/>
            <person name="McCluskey K."/>
            <person name="Medina H.R."/>
            <person name="Miralles-Duran A."/>
            <person name="Miyazaki A."/>
            <person name="Munoz-Torres E."/>
            <person name="Oguiza J.A."/>
            <person name="Ohm R."/>
            <person name="Olmedo M."/>
            <person name="Orejas M."/>
            <person name="Ortiz-Castellanos L."/>
            <person name="Pisabarro A.G."/>
            <person name="Rodriguez-Romero J."/>
            <person name="Ruiz-Herrera J."/>
            <person name="Ruiz-Vazquez R."/>
            <person name="Sanz C."/>
            <person name="Schackwitz W."/>
            <person name="Schmutz J."/>
            <person name="Shahriari M."/>
            <person name="Shelest E."/>
            <person name="Silva-Franco F."/>
            <person name="Soanes D."/>
            <person name="Syed K."/>
            <person name="Tagua V.G."/>
            <person name="Talbot N.J."/>
            <person name="Thon M."/>
            <person name="De vries R.P."/>
            <person name="Wiebenga A."/>
            <person name="Yadav J.S."/>
            <person name="Braun E.L."/>
            <person name="Baker S."/>
            <person name="Garre V."/>
            <person name="Horwitz B."/>
            <person name="Torres-Martinez S."/>
            <person name="Idnurm A."/>
            <person name="Herrera-Estrella A."/>
            <person name="Gabaldon T."/>
            <person name="Grigoriev I.V."/>
        </authorList>
    </citation>
    <scope>NUCLEOTIDE SEQUENCE [LARGE SCALE GENOMIC DNA]</scope>
    <source>
        <strain evidence="4">NRRL 1555(-)</strain>
    </source>
</reference>
<feature type="transmembrane region" description="Helical" evidence="1">
    <location>
        <begin position="133"/>
        <end position="152"/>
    </location>
</feature>
<gene>
    <name evidence="3" type="ORF">PHYBLDRAFT_166460</name>
</gene>
<organism evidence="3 4">
    <name type="scientific">Phycomyces blakesleeanus (strain ATCC 8743b / DSM 1359 / FGSC 10004 / NBRC 33097 / NRRL 1555)</name>
    <dbReference type="NCBI Taxonomy" id="763407"/>
    <lineage>
        <taxon>Eukaryota</taxon>
        <taxon>Fungi</taxon>
        <taxon>Fungi incertae sedis</taxon>
        <taxon>Mucoromycota</taxon>
        <taxon>Mucoromycotina</taxon>
        <taxon>Mucoromycetes</taxon>
        <taxon>Mucorales</taxon>
        <taxon>Phycomycetaceae</taxon>
        <taxon>Phycomyces</taxon>
    </lineage>
</organism>
<name>A0A162UCD6_PHYB8</name>
<feature type="chain" id="PRO_5007840092" evidence="2">
    <location>
        <begin position="17"/>
        <end position="168"/>
    </location>
</feature>
<keyword evidence="2" id="KW-0732">Signal</keyword>
<evidence type="ECO:0000313" key="4">
    <source>
        <dbReference type="Proteomes" id="UP000077315"/>
    </source>
</evidence>
<protein>
    <submittedName>
        <fullName evidence="3">Uncharacterized protein</fullName>
    </submittedName>
</protein>
<sequence length="168" mass="18832">MFLSMGFSCLRTLLMGVYTPVYVCLQSCGDYSIRHGNLWPANDQAVYQVSQTYKWYCANALILCLQWFPADYIAIFRSCTSVWQGGFSVRDATLVNTLESVACWKSYDDLGVSFLDCPPSYILDLQETYARTFFYIVSTVFVTVTLAILAIANGTLCSSSMTINCARV</sequence>
<keyword evidence="1" id="KW-1133">Transmembrane helix</keyword>
<dbReference type="RefSeq" id="XP_018293232.1">
    <property type="nucleotide sequence ID" value="XM_018435420.1"/>
</dbReference>
<feature type="signal peptide" evidence="2">
    <location>
        <begin position="1"/>
        <end position="16"/>
    </location>
</feature>
<accession>A0A162UCD6</accession>
<dbReference type="AlphaFoldDB" id="A0A162UCD6"/>
<dbReference type="Proteomes" id="UP000077315">
    <property type="component" value="Unassembled WGS sequence"/>
</dbReference>
<keyword evidence="1" id="KW-0812">Transmembrane</keyword>
<evidence type="ECO:0000256" key="2">
    <source>
        <dbReference type="SAM" id="SignalP"/>
    </source>
</evidence>
<proteinExistence type="predicted"/>